<organism evidence="3 6">
    <name type="scientific">Mycobacterium alsense</name>
    <dbReference type="NCBI Taxonomy" id="324058"/>
    <lineage>
        <taxon>Bacteria</taxon>
        <taxon>Bacillati</taxon>
        <taxon>Actinomycetota</taxon>
        <taxon>Actinomycetes</taxon>
        <taxon>Mycobacteriales</taxon>
        <taxon>Mycobacteriaceae</taxon>
        <taxon>Mycobacterium</taxon>
    </lineage>
</organism>
<evidence type="ECO:0000313" key="4">
    <source>
        <dbReference type="EMBL" id="OQZ92415.1"/>
    </source>
</evidence>
<dbReference type="RefSeq" id="WP_083136979.1">
    <property type="nucleotide sequence ID" value="NZ_JACKVH010000012.1"/>
</dbReference>
<keyword evidence="1" id="KW-0812">Transmembrane</keyword>
<keyword evidence="1" id="KW-1133">Transmembrane helix</keyword>
<evidence type="ECO:0000256" key="2">
    <source>
        <dbReference type="SAM" id="SignalP"/>
    </source>
</evidence>
<keyword evidence="5" id="KW-1185">Reference proteome</keyword>
<accession>A0AA42BYY3</accession>
<name>A0AA42BYY3_9MYCO</name>
<evidence type="ECO:0008006" key="7">
    <source>
        <dbReference type="Google" id="ProtNLM"/>
    </source>
</evidence>
<protein>
    <recommendedName>
        <fullName evidence="7">Integral membrane protein</fullName>
    </recommendedName>
</protein>
<reference evidence="3" key="2">
    <citation type="submission" date="2020-07" db="EMBL/GenBank/DDBJ databases">
        <authorList>
            <person name="Pettersson B.M.F."/>
            <person name="Behra P.R.K."/>
            <person name="Ramesh M."/>
            <person name="Das S."/>
            <person name="Dasgupta S."/>
            <person name="Kirsebom L.A."/>
        </authorList>
    </citation>
    <scope>NUCLEOTIDE SEQUENCE</scope>
    <source>
        <strain evidence="3">CCUG 55640</strain>
    </source>
</reference>
<evidence type="ECO:0000256" key="1">
    <source>
        <dbReference type="SAM" id="Phobius"/>
    </source>
</evidence>
<evidence type="ECO:0000313" key="6">
    <source>
        <dbReference type="Proteomes" id="UP001141650"/>
    </source>
</evidence>
<keyword evidence="1" id="KW-0472">Membrane</keyword>
<gene>
    <name evidence="4" type="ORF">BST11_05660</name>
    <name evidence="3" type="ORF">H7K38_11465</name>
</gene>
<reference evidence="3" key="3">
    <citation type="journal article" date="2022" name="BMC Genomics">
        <title>Comparative genome analysis of mycobacteria focusing on tRNA and non-coding RNA.</title>
        <authorList>
            <person name="Behra P.R.K."/>
            <person name="Pettersson B.M.F."/>
            <person name="Ramesh M."/>
            <person name="Das S."/>
            <person name="Dasgupta S."/>
            <person name="Kirsebom L.A."/>
        </authorList>
    </citation>
    <scope>NUCLEOTIDE SEQUENCE</scope>
    <source>
        <strain evidence="3">CCUG 55640</strain>
    </source>
</reference>
<sequence>MNPIARSAALAASTVFGALMVALAAFGSHGAPIVAGVAAAVAVGAGVAFRPAATVAVLLTVATILASDPSPVFAAWSGLCAVAYLVCRHAVGVPAGVVIWSWPTAVAAVGFSCAGLVATSFPLQVPWLPLAAPLGALALYVLATRPFVS</sequence>
<feature type="transmembrane region" description="Helical" evidence="1">
    <location>
        <begin position="125"/>
        <end position="143"/>
    </location>
</feature>
<dbReference type="Proteomes" id="UP001141650">
    <property type="component" value="Unassembled WGS sequence"/>
</dbReference>
<feature type="transmembrane region" description="Helical" evidence="1">
    <location>
        <begin position="97"/>
        <end position="118"/>
    </location>
</feature>
<feature type="chain" id="PRO_5041301427" description="Integral membrane protein" evidence="2">
    <location>
        <begin position="25"/>
        <end position="149"/>
    </location>
</feature>
<comment type="caution">
    <text evidence="3">The sequence shown here is derived from an EMBL/GenBank/DDBJ whole genome shotgun (WGS) entry which is preliminary data.</text>
</comment>
<dbReference type="EMBL" id="MVHD01000005">
    <property type="protein sequence ID" value="OQZ92415.1"/>
    <property type="molecule type" value="Genomic_DNA"/>
</dbReference>
<dbReference type="Proteomes" id="UP000192319">
    <property type="component" value="Unassembled WGS sequence"/>
</dbReference>
<dbReference type="AlphaFoldDB" id="A0AA42BYY3"/>
<feature type="signal peptide" evidence="2">
    <location>
        <begin position="1"/>
        <end position="24"/>
    </location>
</feature>
<keyword evidence="2" id="KW-0732">Signal</keyword>
<reference evidence="4 5" key="1">
    <citation type="submission" date="2017-02" db="EMBL/GenBank/DDBJ databases">
        <title>The new phylogeny of genus Mycobacterium.</title>
        <authorList>
            <person name="Tortoli E."/>
            <person name="Trovato A."/>
            <person name="Cirillo D.M."/>
        </authorList>
    </citation>
    <scope>NUCLEOTIDE SEQUENCE [LARGE SCALE GENOMIC DNA]</scope>
    <source>
        <strain evidence="4 5">DSM 45230</strain>
    </source>
</reference>
<evidence type="ECO:0000313" key="5">
    <source>
        <dbReference type="Proteomes" id="UP000192319"/>
    </source>
</evidence>
<feature type="transmembrane region" description="Helical" evidence="1">
    <location>
        <begin position="34"/>
        <end position="65"/>
    </location>
</feature>
<dbReference type="EMBL" id="JACKVH010000012">
    <property type="protein sequence ID" value="MCV7379268.1"/>
    <property type="molecule type" value="Genomic_DNA"/>
</dbReference>
<proteinExistence type="predicted"/>
<evidence type="ECO:0000313" key="3">
    <source>
        <dbReference type="EMBL" id="MCV7379268.1"/>
    </source>
</evidence>